<accession>A0A6M0RKB3</accession>
<reference evidence="2 3" key="1">
    <citation type="journal article" date="2020" name="Microb. Ecol.">
        <title>Ecogenomics of the Marine Benthic Filamentous Cyanobacterium Adonisia.</title>
        <authorList>
            <person name="Walter J.M."/>
            <person name="Coutinho F.H."/>
            <person name="Leomil L."/>
            <person name="Hargreaves P.I."/>
            <person name="Campeao M.E."/>
            <person name="Vieira V.V."/>
            <person name="Silva B.S."/>
            <person name="Fistarol G.O."/>
            <person name="Salomon P.S."/>
            <person name="Sawabe T."/>
            <person name="Mino S."/>
            <person name="Hosokawa M."/>
            <person name="Miyashita H."/>
            <person name="Maruyama F."/>
            <person name="van Verk M.C."/>
            <person name="Dutilh B.E."/>
            <person name="Thompson C.C."/>
            <person name="Thompson F.L."/>
        </authorList>
    </citation>
    <scope>NUCLEOTIDE SEQUENCE [LARGE SCALE GENOMIC DNA]</scope>
    <source>
        <strain evidence="2 3">CCMR0081</strain>
    </source>
</reference>
<sequence>MTMLEKTDLLDAIAPTNRGLLADDPEQKADILKKVARLEASNPTSNPLSAIDLLNGNWQLLYTTSTELLGIDRFPLLALGNIYQWVQIEQMRIYNLAEIRSVLGGLVSVTATFEPVSEKRVNVCFDRAIFGLQSTLGYQSPSQFIEAMQQTDKFNFFKGIDFTVSSNREPGWLEVTYLDQTMRIGRGNQGSVFVLRKA</sequence>
<evidence type="ECO:0000313" key="2">
    <source>
        <dbReference type="EMBL" id="NEZ56698.1"/>
    </source>
</evidence>
<proteinExistence type="predicted"/>
<evidence type="ECO:0000313" key="3">
    <source>
        <dbReference type="Proteomes" id="UP000481033"/>
    </source>
</evidence>
<keyword evidence="3" id="KW-1185">Reference proteome</keyword>
<gene>
    <name evidence="2" type="ORF">DXZ20_13630</name>
</gene>
<dbReference type="EMBL" id="QXHD01000004">
    <property type="protein sequence ID" value="NEZ56698.1"/>
    <property type="molecule type" value="Genomic_DNA"/>
</dbReference>
<comment type="caution">
    <text evidence="2">The sequence shown here is derived from an EMBL/GenBank/DDBJ whole genome shotgun (WGS) entry which is preliminary data.</text>
</comment>
<evidence type="ECO:0000259" key="1">
    <source>
        <dbReference type="Pfam" id="PF04755"/>
    </source>
</evidence>
<dbReference type="AlphaFoldDB" id="A0A6M0RKB3"/>
<dbReference type="InterPro" id="IPR006843">
    <property type="entry name" value="PAP/fibrillin_dom"/>
</dbReference>
<name>A0A6M0RKB3_9CYAN</name>
<protein>
    <submittedName>
        <fullName evidence="2">Fibrillin</fullName>
    </submittedName>
</protein>
<feature type="domain" description="Plastid lipid-associated protein/fibrillin conserved" evidence="1">
    <location>
        <begin position="6"/>
        <end position="195"/>
    </location>
</feature>
<dbReference type="Pfam" id="PF04755">
    <property type="entry name" value="PAP_fibrillin"/>
    <property type="match status" value="1"/>
</dbReference>
<organism evidence="2 3">
    <name type="scientific">Adonisia turfae CCMR0081</name>
    <dbReference type="NCBI Taxonomy" id="2292702"/>
    <lineage>
        <taxon>Bacteria</taxon>
        <taxon>Bacillati</taxon>
        <taxon>Cyanobacteriota</taxon>
        <taxon>Adonisia</taxon>
        <taxon>Adonisia turfae</taxon>
    </lineage>
</organism>
<dbReference type="PANTHER" id="PTHR31906">
    <property type="entry name" value="PLASTID-LIPID-ASSOCIATED PROTEIN 4, CHLOROPLASTIC-RELATED"/>
    <property type="match status" value="1"/>
</dbReference>
<dbReference type="InterPro" id="IPR039633">
    <property type="entry name" value="PAP"/>
</dbReference>
<dbReference type="Proteomes" id="UP000481033">
    <property type="component" value="Unassembled WGS sequence"/>
</dbReference>